<dbReference type="Proteomes" id="UP001153954">
    <property type="component" value="Unassembled WGS sequence"/>
</dbReference>
<evidence type="ECO:0000313" key="3">
    <source>
        <dbReference type="Proteomes" id="UP001153954"/>
    </source>
</evidence>
<organism evidence="2 3">
    <name type="scientific">Euphydryas editha</name>
    <name type="common">Edith's checkerspot</name>
    <dbReference type="NCBI Taxonomy" id="104508"/>
    <lineage>
        <taxon>Eukaryota</taxon>
        <taxon>Metazoa</taxon>
        <taxon>Ecdysozoa</taxon>
        <taxon>Arthropoda</taxon>
        <taxon>Hexapoda</taxon>
        <taxon>Insecta</taxon>
        <taxon>Pterygota</taxon>
        <taxon>Neoptera</taxon>
        <taxon>Endopterygota</taxon>
        <taxon>Lepidoptera</taxon>
        <taxon>Glossata</taxon>
        <taxon>Ditrysia</taxon>
        <taxon>Papilionoidea</taxon>
        <taxon>Nymphalidae</taxon>
        <taxon>Nymphalinae</taxon>
        <taxon>Euphydryas</taxon>
    </lineage>
</organism>
<comment type="caution">
    <text evidence="2">The sequence shown here is derived from an EMBL/GenBank/DDBJ whole genome shotgun (WGS) entry which is preliminary data.</text>
</comment>
<feature type="region of interest" description="Disordered" evidence="1">
    <location>
        <begin position="158"/>
        <end position="192"/>
    </location>
</feature>
<gene>
    <name evidence="2" type="ORF">EEDITHA_LOCUS15894</name>
</gene>
<proteinExistence type="predicted"/>
<keyword evidence="3" id="KW-1185">Reference proteome</keyword>
<feature type="compositionally biased region" description="Polar residues" evidence="1">
    <location>
        <begin position="170"/>
        <end position="184"/>
    </location>
</feature>
<evidence type="ECO:0000313" key="2">
    <source>
        <dbReference type="EMBL" id="CAH2101102.1"/>
    </source>
</evidence>
<protein>
    <submittedName>
        <fullName evidence="2">Uncharacterized protein</fullName>
    </submittedName>
</protein>
<reference evidence="2" key="1">
    <citation type="submission" date="2022-03" db="EMBL/GenBank/DDBJ databases">
        <authorList>
            <person name="Tunstrom K."/>
        </authorList>
    </citation>
    <scope>NUCLEOTIDE SEQUENCE</scope>
</reference>
<accession>A0AAU9USQ0</accession>
<dbReference type="EMBL" id="CAKOGL010000023">
    <property type="protein sequence ID" value="CAH2101102.1"/>
    <property type="molecule type" value="Genomic_DNA"/>
</dbReference>
<name>A0AAU9USQ0_EUPED</name>
<dbReference type="PANTHER" id="PTHR47326:SF1">
    <property type="entry name" value="HTH PSQ-TYPE DOMAIN-CONTAINING PROTEIN"/>
    <property type="match status" value="1"/>
</dbReference>
<dbReference type="PANTHER" id="PTHR47326">
    <property type="entry name" value="TRANSPOSABLE ELEMENT TC3 TRANSPOSASE-LIKE PROTEIN"/>
    <property type="match status" value="1"/>
</dbReference>
<evidence type="ECO:0000256" key="1">
    <source>
        <dbReference type="SAM" id="MobiDB-lite"/>
    </source>
</evidence>
<dbReference type="AlphaFoldDB" id="A0AAU9USQ0"/>
<sequence>MANHVLEKCVEEKQNQFLTLPLNNAFDRASHYTGRFPGSGIGGAREGRPQRHNPAEVLELVEEDPGTSISVISRRTGMRSKSVHRILKRHELYPYHYQRVQTLLPRDSELRVTFCRTMLRQIREREQNPRVIRDDRSQYQFRNNLWTVTESVNLTERRSEQKKRTKEMYRNSSTRAKRCSTSPYGRTKRTKWSESEKQAVTKFFGNILKLEKLPSLNQCQEAIRKHKI</sequence>